<dbReference type="RefSeq" id="WP_279247318.1">
    <property type="nucleotide sequence ID" value="NZ_SHNN01000006.1"/>
</dbReference>
<feature type="coiled-coil region" evidence="10">
    <location>
        <begin position="331"/>
        <end position="384"/>
    </location>
</feature>
<dbReference type="InterPro" id="IPR004604">
    <property type="entry name" value="DNA_recomb/repair_RecN"/>
</dbReference>
<dbReference type="NCBIfam" id="NF008121">
    <property type="entry name" value="PRK10869.1"/>
    <property type="match status" value="1"/>
</dbReference>
<keyword evidence="6" id="KW-0067">ATP-binding</keyword>
<protein>
    <recommendedName>
        <fullName evidence="3 9">DNA repair protein RecN</fullName>
    </recommendedName>
    <alternativeName>
        <fullName evidence="8 9">Recombination protein N</fullName>
    </alternativeName>
</protein>
<feature type="domain" description="RecF/RecN/SMC N-terminal" evidence="11">
    <location>
        <begin position="2"/>
        <end position="505"/>
    </location>
</feature>
<dbReference type="Pfam" id="PF02463">
    <property type="entry name" value="SMC_N"/>
    <property type="match status" value="1"/>
</dbReference>
<dbReference type="NCBIfam" id="TIGR00634">
    <property type="entry name" value="recN"/>
    <property type="match status" value="1"/>
</dbReference>
<dbReference type="SUPFAM" id="SSF52540">
    <property type="entry name" value="P-loop containing nucleoside triphosphate hydrolases"/>
    <property type="match status" value="2"/>
</dbReference>
<comment type="function">
    <text evidence="1 9">May be involved in recombinational repair of damaged DNA.</text>
</comment>
<evidence type="ECO:0000256" key="4">
    <source>
        <dbReference type="ARBA" id="ARBA00022741"/>
    </source>
</evidence>
<dbReference type="PIRSF" id="PIRSF003128">
    <property type="entry name" value="RecN"/>
    <property type="match status" value="1"/>
</dbReference>
<evidence type="ECO:0000256" key="3">
    <source>
        <dbReference type="ARBA" id="ARBA00021315"/>
    </source>
</evidence>
<accession>A0ABT3TML4</accession>
<evidence type="ECO:0000256" key="10">
    <source>
        <dbReference type="SAM" id="Coils"/>
    </source>
</evidence>
<reference evidence="12" key="1">
    <citation type="submission" date="2019-02" db="EMBL/GenBank/DDBJ databases">
        <authorList>
            <person name="Li S.-H."/>
        </authorList>
    </citation>
    <scope>NUCLEOTIDE SEQUENCE</scope>
    <source>
        <strain evidence="12">IMCC14734</strain>
    </source>
</reference>
<dbReference type="EMBL" id="SHNN01000006">
    <property type="protein sequence ID" value="MCX2983284.1"/>
    <property type="molecule type" value="Genomic_DNA"/>
</dbReference>
<evidence type="ECO:0000313" key="12">
    <source>
        <dbReference type="EMBL" id="MCX2983284.1"/>
    </source>
</evidence>
<dbReference type="PANTHER" id="PTHR11059">
    <property type="entry name" value="DNA REPAIR PROTEIN RECN"/>
    <property type="match status" value="1"/>
</dbReference>
<proteinExistence type="inferred from homology"/>
<evidence type="ECO:0000256" key="6">
    <source>
        <dbReference type="ARBA" id="ARBA00022840"/>
    </source>
</evidence>
<comment type="similarity">
    <text evidence="2 9">Belongs to the RecN family.</text>
</comment>
<dbReference type="InterPro" id="IPR003395">
    <property type="entry name" value="RecF/RecN/SMC_N"/>
</dbReference>
<evidence type="ECO:0000256" key="2">
    <source>
        <dbReference type="ARBA" id="ARBA00009441"/>
    </source>
</evidence>
<keyword evidence="4" id="KW-0547">Nucleotide-binding</keyword>
<evidence type="ECO:0000313" key="13">
    <source>
        <dbReference type="Proteomes" id="UP001143362"/>
    </source>
</evidence>
<comment type="caution">
    <text evidence="12">The sequence shown here is derived from an EMBL/GenBank/DDBJ whole genome shotgun (WGS) entry which is preliminary data.</text>
</comment>
<evidence type="ECO:0000256" key="7">
    <source>
        <dbReference type="ARBA" id="ARBA00023204"/>
    </source>
</evidence>
<dbReference type="PANTHER" id="PTHR11059:SF0">
    <property type="entry name" value="DNA REPAIR PROTEIN RECN"/>
    <property type="match status" value="1"/>
</dbReference>
<organism evidence="12 13">
    <name type="scientific">Candidatus Litorirhabdus singularis</name>
    <dbReference type="NCBI Taxonomy" id="2518993"/>
    <lineage>
        <taxon>Bacteria</taxon>
        <taxon>Pseudomonadati</taxon>
        <taxon>Pseudomonadota</taxon>
        <taxon>Gammaproteobacteria</taxon>
        <taxon>Cellvibrionales</taxon>
        <taxon>Halieaceae</taxon>
        <taxon>Candidatus Litorirhabdus</taxon>
    </lineage>
</organism>
<evidence type="ECO:0000256" key="9">
    <source>
        <dbReference type="PIRNR" id="PIRNR003128"/>
    </source>
</evidence>
<gene>
    <name evidence="12" type="primary">recN</name>
    <name evidence="12" type="ORF">EYC98_20670</name>
</gene>
<sequence length="552" mass="60168">MLSHLTISNYTIVDQLDLEFANGMTVVTGETGAGKSIMLDALGLCLGDRADPKSVRKGADRAEVSANFDIRALDPAKSWLTERELDAGDECILRRTVTREGRSRAFINGKSCTAQDCSELGAMLIDIHSQHAHQSLLRRDHQRQLLDDFAGHGKAVGELEQLASEWLRRQRELRELSGNHNEHHARAQLLAYQVEELETLALQPGELNELEQSQKQLANAEHILGSSQEALELVDTQEDGARKALQLISDGGLFGDNMTTVQELLDSAAIQLGEARAELQHYLDSVQIDPARLSEVERRLDTIYEIARKHRCQPGQLPEIYQQLSEELAALTGGSERMTALEAEMQELQAQYQLAAAKLTKSRLKAAKKLTTQIEKQLAELSMERCEFTVQLNPRSSEAPHPHGQEDIEFLVSTNPGQPAGALGKIASGGELSRISLAIAVVTASASTIPSMVFDEVDVGIGGAVAEVVGRLLRTLAQRSQLLCVTHLPQVAAQGHNHMQVSKSASKDSASTTLQTLNQKARIEEIARMLAGIDITAQARANAKAMLASADS</sequence>
<name>A0ABT3TML4_9GAMM</name>
<keyword evidence="7 9" id="KW-0234">DNA repair</keyword>
<dbReference type="InterPro" id="IPR027417">
    <property type="entry name" value="P-loop_NTPase"/>
</dbReference>
<evidence type="ECO:0000256" key="5">
    <source>
        <dbReference type="ARBA" id="ARBA00022763"/>
    </source>
</evidence>
<dbReference type="Proteomes" id="UP001143362">
    <property type="component" value="Unassembled WGS sequence"/>
</dbReference>
<keyword evidence="13" id="KW-1185">Reference proteome</keyword>
<dbReference type="Gene3D" id="3.40.50.300">
    <property type="entry name" value="P-loop containing nucleotide triphosphate hydrolases"/>
    <property type="match status" value="2"/>
</dbReference>
<keyword evidence="5 9" id="KW-0227">DNA damage</keyword>
<keyword evidence="10" id="KW-0175">Coiled coil</keyword>
<evidence type="ECO:0000256" key="8">
    <source>
        <dbReference type="ARBA" id="ARBA00033408"/>
    </source>
</evidence>
<evidence type="ECO:0000259" key="11">
    <source>
        <dbReference type="Pfam" id="PF02463"/>
    </source>
</evidence>
<dbReference type="CDD" id="cd03241">
    <property type="entry name" value="ABC_RecN"/>
    <property type="match status" value="2"/>
</dbReference>
<evidence type="ECO:0000256" key="1">
    <source>
        <dbReference type="ARBA" id="ARBA00003618"/>
    </source>
</evidence>